<dbReference type="RefSeq" id="WP_147233591.1">
    <property type="nucleotide sequence ID" value="NZ_JAZHFZ010000024.1"/>
</dbReference>
<feature type="signal peptide" evidence="1">
    <location>
        <begin position="1"/>
        <end position="26"/>
    </location>
</feature>
<dbReference type="Proteomes" id="UP000321776">
    <property type="component" value="Unassembled WGS sequence"/>
</dbReference>
<evidence type="ECO:0000313" key="4">
    <source>
        <dbReference type="Proteomes" id="UP000321776"/>
    </source>
</evidence>
<reference evidence="2 5" key="3">
    <citation type="submission" date="2024-01" db="EMBL/GenBank/DDBJ databases">
        <title>The diversity of rhizobia nodulating Mimosa spp. in eleven states of Brazil covering several biomes is determined by host plant, location, and edaphic factors.</title>
        <authorList>
            <person name="Rouws L."/>
            <person name="Barauna A."/>
            <person name="Beukes C."/>
            <person name="De Faria S.M."/>
            <person name="Gross E."/>
            <person name="Dos Reis Junior F.B."/>
            <person name="Simon M."/>
            <person name="Maluk M."/>
            <person name="Odee D.W."/>
            <person name="Kenicer G."/>
            <person name="Young J.P.W."/>
            <person name="Reis V.M."/>
            <person name="Zilli J."/>
            <person name="James E.K."/>
        </authorList>
    </citation>
    <scope>NUCLEOTIDE SEQUENCE [LARGE SCALE GENOMIC DNA]</scope>
    <source>
        <strain evidence="2 5">JPY530</strain>
    </source>
</reference>
<dbReference type="Proteomes" id="UP001481677">
    <property type="component" value="Unassembled WGS sequence"/>
</dbReference>
<evidence type="ECO:0000256" key="1">
    <source>
        <dbReference type="SAM" id="SignalP"/>
    </source>
</evidence>
<dbReference type="EMBL" id="VOQS01000001">
    <property type="protein sequence ID" value="TXC87113.1"/>
    <property type="molecule type" value="Genomic_DNA"/>
</dbReference>
<feature type="chain" id="PRO_5022717936" evidence="1">
    <location>
        <begin position="27"/>
        <end position="159"/>
    </location>
</feature>
<sequence>MTLNDTHRAIAVAASATFALCANTLAACDARAELGGTTYALQAGENCAGHAAPGSRVQVRSTVDTGGTTINEYATCNGLIFAYAWQGPTMPDLARLLGPYADGYRAKAATQLSAFGHLHASRVEQPDVVVESGGQMRSYVGRAWLPAAVPSGFSTADLR</sequence>
<gene>
    <name evidence="3" type="ORF">FRZ40_05680</name>
    <name evidence="2" type="ORF">V4C56_27510</name>
</gene>
<keyword evidence="5" id="KW-1185">Reference proteome</keyword>
<comment type="caution">
    <text evidence="3">The sequence shown here is derived from an EMBL/GenBank/DDBJ whole genome shotgun (WGS) entry which is preliminary data.</text>
</comment>
<dbReference type="AlphaFoldDB" id="A0A5C6VNV7"/>
<organism evidence="3 4">
    <name type="scientific">Paraburkholderia azotifigens</name>
    <dbReference type="NCBI Taxonomy" id="2057004"/>
    <lineage>
        <taxon>Bacteria</taxon>
        <taxon>Pseudomonadati</taxon>
        <taxon>Pseudomonadota</taxon>
        <taxon>Betaproteobacteria</taxon>
        <taxon>Burkholderiales</taxon>
        <taxon>Burkholderiaceae</taxon>
        <taxon>Paraburkholderia</taxon>
    </lineage>
</organism>
<dbReference type="Pfam" id="PF11005">
    <property type="entry name" value="DUF2844"/>
    <property type="match status" value="1"/>
</dbReference>
<dbReference type="InterPro" id="IPR021267">
    <property type="entry name" value="DUF2844"/>
</dbReference>
<protein>
    <submittedName>
        <fullName evidence="3">DUF2844 domain-containing protein</fullName>
    </submittedName>
</protein>
<evidence type="ECO:0000313" key="2">
    <source>
        <dbReference type="EMBL" id="MEM5343357.1"/>
    </source>
</evidence>
<accession>A0A5C6VNV7</accession>
<reference evidence="3 4" key="1">
    <citation type="journal article" date="2018" name="Int. J. Syst. Evol. Microbiol.">
        <title>Paraburkholderia azotifigens sp. nov., a nitrogen-fixing bacterium isolated from paddy soil.</title>
        <authorList>
            <person name="Choi G.M."/>
            <person name="Im W.T."/>
        </authorList>
    </citation>
    <scope>NUCLEOTIDE SEQUENCE [LARGE SCALE GENOMIC DNA]</scope>
    <source>
        <strain evidence="3 4">NF 2-5-3</strain>
    </source>
</reference>
<evidence type="ECO:0000313" key="3">
    <source>
        <dbReference type="EMBL" id="TXC87113.1"/>
    </source>
</evidence>
<dbReference type="EMBL" id="JAZHGA010000023">
    <property type="protein sequence ID" value="MEM5343357.1"/>
    <property type="molecule type" value="Genomic_DNA"/>
</dbReference>
<keyword evidence="1" id="KW-0732">Signal</keyword>
<proteinExistence type="predicted"/>
<name>A0A5C6VNV7_9BURK</name>
<evidence type="ECO:0000313" key="5">
    <source>
        <dbReference type="Proteomes" id="UP001481677"/>
    </source>
</evidence>
<reference evidence="3" key="2">
    <citation type="submission" date="2019-08" db="EMBL/GenBank/DDBJ databases">
        <authorList>
            <person name="Im W.-T."/>
        </authorList>
    </citation>
    <scope>NUCLEOTIDE SEQUENCE</scope>
    <source>
        <strain evidence="3">NF 2-5-3</strain>
    </source>
</reference>